<dbReference type="InterPro" id="IPR000611">
    <property type="entry name" value="NPY_rcpt"/>
</dbReference>
<evidence type="ECO:0000313" key="8">
    <source>
        <dbReference type="Proteomes" id="UP000288716"/>
    </source>
</evidence>
<dbReference type="PRINTS" id="PR01012">
    <property type="entry name" value="NRPEPTIDEYR"/>
</dbReference>
<keyword evidence="8" id="KW-1185">Reference proteome</keyword>
<keyword evidence="3" id="KW-0297">G-protein coupled receptor</keyword>
<dbReference type="GO" id="GO:0016020">
    <property type="term" value="C:membrane"/>
    <property type="evidence" value="ECO:0007669"/>
    <property type="project" value="UniProtKB-SubCell"/>
</dbReference>
<evidence type="ECO:0000256" key="2">
    <source>
        <dbReference type="ARBA" id="ARBA00010663"/>
    </source>
</evidence>
<dbReference type="PROSITE" id="PS51257">
    <property type="entry name" value="PROKAR_LIPOPROTEIN"/>
    <property type="match status" value="1"/>
</dbReference>
<comment type="subcellular location">
    <subcellularLocation>
        <location evidence="1">Membrane</location>
        <topology evidence="1">Multi-pass membrane protein</topology>
    </subcellularLocation>
</comment>
<dbReference type="SUPFAM" id="SSF81321">
    <property type="entry name" value="Family A G protein-coupled receptor-like"/>
    <property type="match status" value="1"/>
</dbReference>
<feature type="chain" id="PRO_5019303884" evidence="6">
    <location>
        <begin position="18"/>
        <end position="77"/>
    </location>
</feature>
<dbReference type="VEuPathDB" id="VectorBase:LDEU002173"/>
<reference evidence="7 8" key="1">
    <citation type="journal article" date="2018" name="Gigascience">
        <title>Genomes of trombidid mites reveal novel predicted allergens and laterally-transferred genes associated with secondary metabolism.</title>
        <authorList>
            <person name="Dong X."/>
            <person name="Chaisiri K."/>
            <person name="Xia D."/>
            <person name="Armstrong S.D."/>
            <person name="Fang Y."/>
            <person name="Donnelly M.J."/>
            <person name="Kadowaki T."/>
            <person name="McGarry J.W."/>
            <person name="Darby A.C."/>
            <person name="Makepeace B.L."/>
        </authorList>
    </citation>
    <scope>NUCLEOTIDE SEQUENCE [LARGE SCALE GENOMIC DNA]</scope>
    <source>
        <strain evidence="7">UoL-UT</strain>
    </source>
</reference>
<dbReference type="AlphaFoldDB" id="A0A443SQS6"/>
<comment type="similarity">
    <text evidence="2">Belongs to the G-protein coupled receptor 1 family.</text>
</comment>
<keyword evidence="5" id="KW-0807">Transducer</keyword>
<dbReference type="Proteomes" id="UP000288716">
    <property type="component" value="Unassembled WGS sequence"/>
</dbReference>
<keyword evidence="4 7" id="KW-0675">Receptor</keyword>
<feature type="signal peptide" evidence="6">
    <location>
        <begin position="1"/>
        <end position="17"/>
    </location>
</feature>
<organism evidence="7 8">
    <name type="scientific">Leptotrombidium deliense</name>
    <dbReference type="NCBI Taxonomy" id="299467"/>
    <lineage>
        <taxon>Eukaryota</taxon>
        <taxon>Metazoa</taxon>
        <taxon>Ecdysozoa</taxon>
        <taxon>Arthropoda</taxon>
        <taxon>Chelicerata</taxon>
        <taxon>Arachnida</taxon>
        <taxon>Acari</taxon>
        <taxon>Acariformes</taxon>
        <taxon>Trombidiformes</taxon>
        <taxon>Prostigmata</taxon>
        <taxon>Anystina</taxon>
        <taxon>Parasitengona</taxon>
        <taxon>Trombiculoidea</taxon>
        <taxon>Trombiculidae</taxon>
        <taxon>Leptotrombidium</taxon>
    </lineage>
</organism>
<evidence type="ECO:0000256" key="5">
    <source>
        <dbReference type="ARBA" id="ARBA00023224"/>
    </source>
</evidence>
<evidence type="ECO:0000256" key="3">
    <source>
        <dbReference type="ARBA" id="ARBA00023040"/>
    </source>
</evidence>
<dbReference type="OrthoDB" id="9046662at2759"/>
<dbReference type="Gene3D" id="1.20.1070.10">
    <property type="entry name" value="Rhodopsin 7-helix transmembrane proteins"/>
    <property type="match status" value="1"/>
</dbReference>
<dbReference type="PANTHER" id="PTHR24235:SF12">
    <property type="entry name" value="G-PROTEIN COUPLED RECEPTORS FAMILY 1 PROFILE DOMAIN-CONTAINING PROTEIN"/>
    <property type="match status" value="1"/>
</dbReference>
<protein>
    <submittedName>
        <fullName evidence="7">Neuropeptide F receptor-like protein</fullName>
    </submittedName>
</protein>
<comment type="caution">
    <text evidence="7">The sequence shown here is derived from an EMBL/GenBank/DDBJ whole genome shotgun (WGS) entry which is preliminary data.</text>
</comment>
<evidence type="ECO:0000256" key="6">
    <source>
        <dbReference type="SAM" id="SignalP"/>
    </source>
</evidence>
<evidence type="ECO:0000313" key="7">
    <source>
        <dbReference type="EMBL" id="RWS29867.1"/>
    </source>
</evidence>
<gene>
    <name evidence="7" type="ORF">B4U80_05343</name>
</gene>
<name>A0A443SQS6_9ACAR</name>
<accession>A0A443SQS6</accession>
<dbReference type="GO" id="GO:0004983">
    <property type="term" value="F:neuropeptide Y receptor activity"/>
    <property type="evidence" value="ECO:0007669"/>
    <property type="project" value="InterPro"/>
</dbReference>
<dbReference type="PANTHER" id="PTHR24235">
    <property type="entry name" value="NEUROPEPTIDE Y RECEPTOR"/>
    <property type="match status" value="1"/>
</dbReference>
<dbReference type="EMBL" id="NCKV01000734">
    <property type="protein sequence ID" value="RWS29867.1"/>
    <property type="molecule type" value="Genomic_DNA"/>
</dbReference>
<keyword evidence="6" id="KW-0732">Signal</keyword>
<sequence length="77" mass="8820">MFRVLFACCHLVGMSSACSNPLLYGFLNDNFRKEFKDIFLRCCPACVRCIRRPAISQEGNNETMDLQTLGERQTQPN</sequence>
<evidence type="ECO:0000256" key="4">
    <source>
        <dbReference type="ARBA" id="ARBA00023170"/>
    </source>
</evidence>
<dbReference type="STRING" id="299467.A0A443SQS6"/>
<evidence type="ECO:0000256" key="1">
    <source>
        <dbReference type="ARBA" id="ARBA00004141"/>
    </source>
</evidence>
<proteinExistence type="inferred from homology"/>